<dbReference type="Pfam" id="PF00227">
    <property type="entry name" value="Proteasome"/>
    <property type="match status" value="1"/>
</dbReference>
<dbReference type="InterPro" id="IPR029055">
    <property type="entry name" value="Ntn_hydrolases_N"/>
</dbReference>
<dbReference type="EMBL" id="KQ251332">
    <property type="protein sequence ID" value="KNC70381.1"/>
    <property type="molecule type" value="Genomic_DNA"/>
</dbReference>
<evidence type="ECO:0000313" key="3">
    <source>
        <dbReference type="Proteomes" id="UP000054560"/>
    </source>
</evidence>
<accession>A0A0L0F137</accession>
<dbReference type="Gene3D" id="3.60.20.10">
    <property type="entry name" value="Glutamine Phosphoribosylpyrophosphate, subunit 1, domain 1"/>
    <property type="match status" value="1"/>
</dbReference>
<proteinExistence type="predicted"/>
<evidence type="ECO:0008006" key="4">
    <source>
        <dbReference type="Google" id="ProtNLM"/>
    </source>
</evidence>
<dbReference type="OrthoDB" id="37597at2759"/>
<dbReference type="STRING" id="667725.A0A0L0F137"/>
<organism evidence="2 3">
    <name type="scientific">Sphaeroforma arctica JP610</name>
    <dbReference type="NCBI Taxonomy" id="667725"/>
    <lineage>
        <taxon>Eukaryota</taxon>
        <taxon>Ichthyosporea</taxon>
        <taxon>Ichthyophonida</taxon>
        <taxon>Sphaeroforma</taxon>
    </lineage>
</organism>
<dbReference type="InterPro" id="IPR001353">
    <property type="entry name" value="Proteasome_sua/b"/>
</dbReference>
<dbReference type="GO" id="GO:0051603">
    <property type="term" value="P:proteolysis involved in protein catabolic process"/>
    <property type="evidence" value="ECO:0007669"/>
    <property type="project" value="InterPro"/>
</dbReference>
<dbReference type="GeneID" id="25917597"/>
<reference evidence="2 3" key="1">
    <citation type="submission" date="2011-02" db="EMBL/GenBank/DDBJ databases">
        <title>The Genome Sequence of Sphaeroforma arctica JP610.</title>
        <authorList>
            <consortium name="The Broad Institute Genome Sequencing Platform"/>
            <person name="Russ C."/>
            <person name="Cuomo C."/>
            <person name="Young S.K."/>
            <person name="Zeng Q."/>
            <person name="Gargeya S."/>
            <person name="Alvarado L."/>
            <person name="Berlin A."/>
            <person name="Chapman S.B."/>
            <person name="Chen Z."/>
            <person name="Freedman E."/>
            <person name="Gellesch M."/>
            <person name="Goldberg J."/>
            <person name="Griggs A."/>
            <person name="Gujja S."/>
            <person name="Heilman E."/>
            <person name="Heiman D."/>
            <person name="Howarth C."/>
            <person name="Mehta T."/>
            <person name="Neiman D."/>
            <person name="Pearson M."/>
            <person name="Roberts A."/>
            <person name="Saif S."/>
            <person name="Shea T."/>
            <person name="Shenoy N."/>
            <person name="Sisk P."/>
            <person name="Stolte C."/>
            <person name="Sykes S."/>
            <person name="White J."/>
            <person name="Yandava C."/>
            <person name="Burger G."/>
            <person name="Gray M.W."/>
            <person name="Holland P.W.H."/>
            <person name="King N."/>
            <person name="Lang F.B.F."/>
            <person name="Roger A.J."/>
            <person name="Ruiz-Trillo I."/>
            <person name="Haas B."/>
            <person name="Nusbaum C."/>
            <person name="Birren B."/>
        </authorList>
    </citation>
    <scope>NUCLEOTIDE SEQUENCE [LARGE SCALE GENOMIC DNA]</scope>
    <source>
        <strain evidence="2 3">JP610</strain>
    </source>
</reference>
<dbReference type="PANTHER" id="PTHR32194:SF3">
    <property type="entry name" value="PROTEASOME SUBUNIT BETA"/>
    <property type="match status" value="1"/>
</dbReference>
<dbReference type="SUPFAM" id="SSF56235">
    <property type="entry name" value="N-terminal nucleophile aminohydrolases (Ntn hydrolases)"/>
    <property type="match status" value="1"/>
</dbReference>
<dbReference type="GO" id="GO:0005737">
    <property type="term" value="C:cytoplasm"/>
    <property type="evidence" value="ECO:0007669"/>
    <property type="project" value="TreeGrafter"/>
</dbReference>
<dbReference type="eggNOG" id="KOG0175">
    <property type="taxonomic scope" value="Eukaryota"/>
</dbReference>
<dbReference type="InterPro" id="IPR023333">
    <property type="entry name" value="Proteasome_suB-type"/>
</dbReference>
<protein>
    <recommendedName>
        <fullName evidence="4">Proteasome endopeptidase complex</fullName>
    </recommendedName>
</protein>
<keyword evidence="1" id="KW-0865">Zymogen</keyword>
<evidence type="ECO:0000313" key="2">
    <source>
        <dbReference type="EMBL" id="KNC70381.1"/>
    </source>
</evidence>
<dbReference type="AlphaFoldDB" id="A0A0L0F137"/>
<keyword evidence="3" id="KW-1185">Reference proteome</keyword>
<evidence type="ECO:0000256" key="1">
    <source>
        <dbReference type="ARBA" id="ARBA00023145"/>
    </source>
</evidence>
<dbReference type="Proteomes" id="UP000054560">
    <property type="component" value="Unassembled WGS sequence"/>
</dbReference>
<dbReference type="PANTHER" id="PTHR32194">
    <property type="entry name" value="METALLOPROTEASE TLDD"/>
    <property type="match status" value="1"/>
</dbReference>
<dbReference type="RefSeq" id="XP_014144283.1">
    <property type="nucleotide sequence ID" value="XM_014288808.1"/>
</dbReference>
<gene>
    <name evidence="2" type="ORF">SARC_17093</name>
</gene>
<dbReference type="GO" id="GO:0005839">
    <property type="term" value="C:proteasome core complex"/>
    <property type="evidence" value="ECO:0007669"/>
    <property type="project" value="InterPro"/>
</dbReference>
<sequence>LFELRNKERISVRAASKLLGNMVYQYRSMGLSMGTMITGWDKSGPGLYYVDSDGTRLGGDLFSVGSGSTYAYGVLDSK</sequence>
<feature type="non-terminal residue" evidence="2">
    <location>
        <position position="1"/>
    </location>
</feature>
<name>A0A0L0F137_9EUKA</name>